<protein>
    <submittedName>
        <fullName evidence="2">Uncharacterized protein</fullName>
    </submittedName>
</protein>
<proteinExistence type="predicted"/>
<evidence type="ECO:0000313" key="3">
    <source>
        <dbReference type="Proteomes" id="UP000236621"/>
    </source>
</evidence>
<evidence type="ECO:0000256" key="1">
    <source>
        <dbReference type="SAM" id="MobiDB-lite"/>
    </source>
</evidence>
<reference evidence="2 3" key="1">
    <citation type="submission" date="2017-08" db="EMBL/GenBank/DDBJ databases">
        <title>Harnessing the power of phylogenomics to disentangle the directionality and signatures of interkingdom host jumping in the parasitic fungal genus Tolypocladium.</title>
        <authorList>
            <person name="Quandt C.A."/>
            <person name="Patterson W."/>
            <person name="Spatafora J.W."/>
        </authorList>
    </citation>
    <scope>NUCLEOTIDE SEQUENCE [LARGE SCALE GENOMIC DNA]</scope>
    <source>
        <strain evidence="2 3">CBS 113982</strain>
    </source>
</reference>
<keyword evidence="3" id="KW-1185">Reference proteome</keyword>
<gene>
    <name evidence="2" type="ORF">TCAP_06396</name>
</gene>
<accession>A0A2K3Q7W2</accession>
<sequence>MACARRPWRPRLLGQQGWAAPPVARAGEGAGPARRDEKRAGVRGVSEQDDEGDARVAGGGHQARGAAAEDWPAR</sequence>
<comment type="caution">
    <text evidence="2">The sequence shown here is derived from an EMBL/GenBank/DDBJ whole genome shotgun (WGS) entry which is preliminary data.</text>
</comment>
<dbReference type="AlphaFoldDB" id="A0A2K3Q7W2"/>
<evidence type="ECO:0000313" key="2">
    <source>
        <dbReference type="EMBL" id="PNY23665.1"/>
    </source>
</evidence>
<dbReference type="Proteomes" id="UP000236621">
    <property type="component" value="Unassembled WGS sequence"/>
</dbReference>
<dbReference type="EMBL" id="NRSZ01001060">
    <property type="protein sequence ID" value="PNY23665.1"/>
    <property type="molecule type" value="Genomic_DNA"/>
</dbReference>
<organism evidence="2 3">
    <name type="scientific">Tolypocladium capitatum</name>
    <dbReference type="NCBI Taxonomy" id="45235"/>
    <lineage>
        <taxon>Eukaryota</taxon>
        <taxon>Fungi</taxon>
        <taxon>Dikarya</taxon>
        <taxon>Ascomycota</taxon>
        <taxon>Pezizomycotina</taxon>
        <taxon>Sordariomycetes</taxon>
        <taxon>Hypocreomycetidae</taxon>
        <taxon>Hypocreales</taxon>
        <taxon>Ophiocordycipitaceae</taxon>
        <taxon>Tolypocladium</taxon>
    </lineage>
</organism>
<feature type="region of interest" description="Disordered" evidence="1">
    <location>
        <begin position="1"/>
        <end position="74"/>
    </location>
</feature>
<name>A0A2K3Q7W2_9HYPO</name>